<evidence type="ECO:0000313" key="7">
    <source>
        <dbReference type="EMBL" id="CAF3332295.1"/>
    </source>
</evidence>
<dbReference type="Proteomes" id="UP000663869">
    <property type="component" value="Unassembled WGS sequence"/>
</dbReference>
<comment type="caution">
    <text evidence="6">The sequence shown here is derived from an EMBL/GenBank/DDBJ whole genome shotgun (WGS) entry which is preliminary data.</text>
</comment>
<dbReference type="Proteomes" id="UP000663862">
    <property type="component" value="Unassembled WGS sequence"/>
</dbReference>
<evidence type="ECO:0000313" key="11">
    <source>
        <dbReference type="EMBL" id="CAF4775340.1"/>
    </source>
</evidence>
<organism evidence="6 12">
    <name type="scientific">Rotaria socialis</name>
    <dbReference type="NCBI Taxonomy" id="392032"/>
    <lineage>
        <taxon>Eukaryota</taxon>
        <taxon>Metazoa</taxon>
        <taxon>Spiralia</taxon>
        <taxon>Gnathifera</taxon>
        <taxon>Rotifera</taxon>
        <taxon>Eurotatoria</taxon>
        <taxon>Bdelloidea</taxon>
        <taxon>Philodinida</taxon>
        <taxon>Philodinidae</taxon>
        <taxon>Rotaria</taxon>
    </lineage>
</organism>
<evidence type="ECO:0000256" key="3">
    <source>
        <dbReference type="ARBA" id="ARBA00023242"/>
    </source>
</evidence>
<dbReference type="EMBL" id="CAJOBQ010001179">
    <property type="protein sequence ID" value="CAF4463377.1"/>
    <property type="molecule type" value="Genomic_DNA"/>
</dbReference>
<evidence type="ECO:0000256" key="2">
    <source>
        <dbReference type="ARBA" id="ARBA00023155"/>
    </source>
</evidence>
<gene>
    <name evidence="8" type="ORF">FME351_LOCUS13822</name>
    <name evidence="6" type="ORF">GRG538_LOCUS1854</name>
    <name evidence="7" type="ORF">KIK155_LOCUS1790</name>
    <name evidence="10" type="ORF">QYT958_LOCUS15046</name>
    <name evidence="11" type="ORF">TOA249_LOCUS21830</name>
    <name evidence="9" type="ORF">TSG867_LOCUS18017</name>
</gene>
<dbReference type="InterPro" id="IPR001356">
    <property type="entry name" value="HD"/>
</dbReference>
<dbReference type="InterPro" id="IPR008422">
    <property type="entry name" value="KN_HD"/>
</dbReference>
<evidence type="ECO:0000313" key="9">
    <source>
        <dbReference type="EMBL" id="CAF4463377.1"/>
    </source>
</evidence>
<dbReference type="Proteomes" id="UP000663848">
    <property type="component" value="Unassembled WGS sequence"/>
</dbReference>
<feature type="domain" description="Homeobox" evidence="5">
    <location>
        <begin position="156"/>
        <end position="219"/>
    </location>
</feature>
<dbReference type="GO" id="GO:0006355">
    <property type="term" value="P:regulation of DNA-templated transcription"/>
    <property type="evidence" value="ECO:0007669"/>
    <property type="project" value="InterPro"/>
</dbReference>
<evidence type="ECO:0000313" key="6">
    <source>
        <dbReference type="EMBL" id="CAF3314850.1"/>
    </source>
</evidence>
<dbReference type="PROSITE" id="PS50071">
    <property type="entry name" value="HOMEOBOX_2"/>
    <property type="match status" value="1"/>
</dbReference>
<evidence type="ECO:0000256" key="4">
    <source>
        <dbReference type="PROSITE-ProRule" id="PRU00108"/>
    </source>
</evidence>
<reference evidence="6" key="1">
    <citation type="submission" date="2021-02" db="EMBL/GenBank/DDBJ databases">
        <authorList>
            <person name="Nowell W R."/>
        </authorList>
    </citation>
    <scope>NUCLEOTIDE SEQUENCE</scope>
</reference>
<dbReference type="EMBL" id="CAJNYU010001693">
    <property type="protein sequence ID" value="CAF3457226.1"/>
    <property type="molecule type" value="Genomic_DNA"/>
</dbReference>
<dbReference type="Gene3D" id="1.10.10.60">
    <property type="entry name" value="Homeodomain-like"/>
    <property type="match status" value="1"/>
</dbReference>
<dbReference type="GO" id="GO:0005634">
    <property type="term" value="C:nucleus"/>
    <property type="evidence" value="ECO:0007669"/>
    <property type="project" value="UniProtKB-SubCell"/>
</dbReference>
<dbReference type="Proteomes" id="UP000663872">
    <property type="component" value="Unassembled WGS sequence"/>
</dbReference>
<feature type="DNA-binding region" description="Homeobox" evidence="4">
    <location>
        <begin position="158"/>
        <end position="220"/>
    </location>
</feature>
<dbReference type="SUPFAM" id="SSF46689">
    <property type="entry name" value="Homeodomain-like"/>
    <property type="match status" value="1"/>
</dbReference>
<dbReference type="GO" id="GO:0003677">
    <property type="term" value="F:DNA binding"/>
    <property type="evidence" value="ECO:0007669"/>
    <property type="project" value="UniProtKB-UniRule"/>
</dbReference>
<evidence type="ECO:0000313" key="10">
    <source>
        <dbReference type="EMBL" id="CAF4654162.1"/>
    </source>
</evidence>
<protein>
    <recommendedName>
        <fullName evidence="5">Homeobox domain-containing protein</fullName>
    </recommendedName>
</protein>
<dbReference type="Proteomes" id="UP000663865">
    <property type="component" value="Unassembled WGS sequence"/>
</dbReference>
<evidence type="ECO:0000313" key="8">
    <source>
        <dbReference type="EMBL" id="CAF3457226.1"/>
    </source>
</evidence>
<keyword evidence="2 4" id="KW-0371">Homeobox</keyword>
<evidence type="ECO:0000313" key="12">
    <source>
        <dbReference type="Proteomes" id="UP000663872"/>
    </source>
</evidence>
<dbReference type="CDD" id="cd00086">
    <property type="entry name" value="homeodomain"/>
    <property type="match status" value="1"/>
</dbReference>
<dbReference type="AlphaFoldDB" id="A0A817T9Z2"/>
<dbReference type="EMBL" id="CAJNYV010000047">
    <property type="protein sequence ID" value="CAF3332295.1"/>
    <property type="molecule type" value="Genomic_DNA"/>
</dbReference>
<keyword evidence="3 4" id="KW-0539">Nucleus</keyword>
<keyword evidence="1 4" id="KW-0238">DNA-binding</keyword>
<dbReference type="EMBL" id="CAJOBS010001926">
    <property type="protein sequence ID" value="CAF4775340.1"/>
    <property type="molecule type" value="Genomic_DNA"/>
</dbReference>
<proteinExistence type="predicted"/>
<comment type="subcellular location">
    <subcellularLocation>
        <location evidence="4">Nucleus</location>
    </subcellularLocation>
</comment>
<evidence type="ECO:0000259" key="5">
    <source>
        <dbReference type="PROSITE" id="PS50071"/>
    </source>
</evidence>
<dbReference type="EMBL" id="CAJOBR010002057">
    <property type="protein sequence ID" value="CAF4654162.1"/>
    <property type="molecule type" value="Genomic_DNA"/>
</dbReference>
<sequence>MDSFIFDFDTDSTLTNDTNSTQSDLDWTAFQSTSPLPTTSSPFTPLYLSPQDDAVAPNNKSTIIKTSHDDELYFEIEHFFNGLNQQHQEQAAHSQHLEQGQQGIIEPLYSNIDISDQIMNNRHYVELPSRAHLSAAIINEKPTNYLPAPLVPRVSSSRSKYYHKLPDHAVKLMQEWYNTNLDDPYPRSPDKKRFITEGNITAQQCRSWFANRRQRLKHVKKNQSKLTTSRFINHSPKAKPTEMSPIEAHEHCYYCQQQQQIALSSASLSSSPLSLTIPTTPSATTTTTTTTLNVVINQQTVEQLIHNSLRKLLYPNHI</sequence>
<dbReference type="SMART" id="SM00389">
    <property type="entry name" value="HOX"/>
    <property type="match status" value="1"/>
</dbReference>
<dbReference type="Pfam" id="PF05920">
    <property type="entry name" value="Homeobox_KN"/>
    <property type="match status" value="1"/>
</dbReference>
<accession>A0A817T9Z2</accession>
<evidence type="ECO:0000256" key="1">
    <source>
        <dbReference type="ARBA" id="ARBA00023125"/>
    </source>
</evidence>
<dbReference type="EMBL" id="CAJNYT010000045">
    <property type="protein sequence ID" value="CAF3314850.1"/>
    <property type="molecule type" value="Genomic_DNA"/>
</dbReference>
<name>A0A817T9Z2_9BILA</name>
<dbReference type="InterPro" id="IPR009057">
    <property type="entry name" value="Homeodomain-like_sf"/>
</dbReference>
<dbReference type="Proteomes" id="UP000663838">
    <property type="component" value="Unassembled WGS sequence"/>
</dbReference>